<proteinExistence type="predicted"/>
<keyword evidence="2" id="KW-1185">Reference proteome</keyword>
<dbReference type="Proteomes" id="UP001153954">
    <property type="component" value="Unassembled WGS sequence"/>
</dbReference>
<gene>
    <name evidence="1" type="ORF">EEDITHA_LOCUS10367</name>
</gene>
<organism evidence="1 2">
    <name type="scientific">Euphydryas editha</name>
    <name type="common">Edith's checkerspot</name>
    <dbReference type="NCBI Taxonomy" id="104508"/>
    <lineage>
        <taxon>Eukaryota</taxon>
        <taxon>Metazoa</taxon>
        <taxon>Ecdysozoa</taxon>
        <taxon>Arthropoda</taxon>
        <taxon>Hexapoda</taxon>
        <taxon>Insecta</taxon>
        <taxon>Pterygota</taxon>
        <taxon>Neoptera</taxon>
        <taxon>Endopterygota</taxon>
        <taxon>Lepidoptera</taxon>
        <taxon>Glossata</taxon>
        <taxon>Ditrysia</taxon>
        <taxon>Papilionoidea</taxon>
        <taxon>Nymphalidae</taxon>
        <taxon>Nymphalinae</taxon>
        <taxon>Euphydryas</taxon>
    </lineage>
</organism>
<reference evidence="1" key="1">
    <citation type="submission" date="2022-03" db="EMBL/GenBank/DDBJ databases">
        <authorList>
            <person name="Tunstrom K."/>
        </authorList>
    </citation>
    <scope>NUCLEOTIDE SEQUENCE</scope>
</reference>
<evidence type="ECO:0000313" key="2">
    <source>
        <dbReference type="Proteomes" id="UP001153954"/>
    </source>
</evidence>
<name>A0AAU9UAJ5_EUPED</name>
<dbReference type="EMBL" id="CAKOGL010000014">
    <property type="protein sequence ID" value="CAH2094837.1"/>
    <property type="molecule type" value="Genomic_DNA"/>
</dbReference>
<sequence length="297" mass="34351">MKLQTKISKERCNFFILNSSQKRARRRETSPLQNPIYFIVIVNSLSESRKPLNLTLTRTKTVVSGRDSNFERKIQDGDLREPYINRDLRATVEVDGRPNFVQKCTRREENRLVAEQLSRPVVDSCCDCAFCFNFDYGTHYLDYFFPFGKWCGSRREWSSPPDVARRVYSSVFLGSPGEYPVLKSEMESESIYSGLRYDSDFYLTSRTSTAQDGSQWIAPELRQKLPEWDAPRQSIPSSAERIERARAIASLRRVKEIKQFLMSLFLSRSRARNGTLPADIRVAICSWLLRAGGRRAL</sequence>
<dbReference type="AlphaFoldDB" id="A0AAU9UAJ5"/>
<comment type="caution">
    <text evidence="1">The sequence shown here is derived from an EMBL/GenBank/DDBJ whole genome shotgun (WGS) entry which is preliminary data.</text>
</comment>
<protein>
    <submittedName>
        <fullName evidence="1">Uncharacterized protein</fullName>
    </submittedName>
</protein>
<evidence type="ECO:0000313" key="1">
    <source>
        <dbReference type="EMBL" id="CAH2094837.1"/>
    </source>
</evidence>
<accession>A0AAU9UAJ5</accession>